<dbReference type="Proteomes" id="UP000826146">
    <property type="component" value="Chromosome"/>
</dbReference>
<name>A0ABN6I8C9_9HELI</name>
<evidence type="ECO:0000256" key="1">
    <source>
        <dbReference type="ARBA" id="ARBA00001526"/>
    </source>
</evidence>
<dbReference type="RefSeq" id="WP_221271690.1">
    <property type="nucleotide sequence ID" value="NZ_AP024819.1"/>
</dbReference>
<dbReference type="InterPro" id="IPR006597">
    <property type="entry name" value="Sel1-like"/>
</dbReference>
<protein>
    <recommendedName>
        <fullName evidence="2">beta-lactamase</fullName>
        <ecNumber evidence="2">3.5.2.6</ecNumber>
    </recommendedName>
</protein>
<dbReference type="SUPFAM" id="SSF81901">
    <property type="entry name" value="HCP-like"/>
    <property type="match status" value="1"/>
</dbReference>
<evidence type="ECO:0000256" key="2">
    <source>
        <dbReference type="ARBA" id="ARBA00012865"/>
    </source>
</evidence>
<dbReference type="EC" id="3.5.2.6" evidence="2"/>
<keyword evidence="6" id="KW-1185">Reference proteome</keyword>
<evidence type="ECO:0000313" key="6">
    <source>
        <dbReference type="Proteomes" id="UP000826146"/>
    </source>
</evidence>
<evidence type="ECO:0000256" key="4">
    <source>
        <dbReference type="ARBA" id="ARBA00023251"/>
    </source>
</evidence>
<dbReference type="InterPro" id="IPR011990">
    <property type="entry name" value="TPR-like_helical_dom_sf"/>
</dbReference>
<dbReference type="SMART" id="SM00671">
    <property type="entry name" value="SEL1"/>
    <property type="match status" value="2"/>
</dbReference>
<sequence length="165" mass="18522">MSAEMGLNLSDAALLELFNAYNGCGKRQAAAGVASVRFCPHGVQDYLRAFSLYKQIVLGHCRNGQVFHRLAQMYEKGQGVAQDMQKALSCYQGVVQVGVKTQWIYIHALTKLIAAYEMGDGVEQDAQKALHYQSKLSEAKLEVTRSYLRLYLKKPNSRAKRRLSF</sequence>
<keyword evidence="3" id="KW-1015">Disulfide bond</keyword>
<reference evidence="5 6" key="1">
    <citation type="submission" date="2021-07" db="EMBL/GenBank/DDBJ databases">
        <title>Novel Helicobacter sp. Isolated from a cat.</title>
        <authorList>
            <person name="Rimbara E."/>
            <person name="Suzuki M."/>
        </authorList>
    </citation>
    <scope>NUCLEOTIDE SEQUENCE [LARGE SCALE GENOMIC DNA]</scope>
    <source>
        <strain evidence="6">NHP19-012</strain>
    </source>
</reference>
<accession>A0ABN6I8C9</accession>
<dbReference type="Pfam" id="PF08238">
    <property type="entry name" value="Sel1"/>
    <property type="match status" value="2"/>
</dbReference>
<evidence type="ECO:0000256" key="3">
    <source>
        <dbReference type="ARBA" id="ARBA00023157"/>
    </source>
</evidence>
<dbReference type="Gene3D" id="1.25.40.10">
    <property type="entry name" value="Tetratricopeptide repeat domain"/>
    <property type="match status" value="1"/>
</dbReference>
<evidence type="ECO:0000313" key="5">
    <source>
        <dbReference type="EMBL" id="BCZ19815.1"/>
    </source>
</evidence>
<proteinExistence type="predicted"/>
<organism evidence="5 6">
    <name type="scientific">Helicobacter gastrofelis</name>
    <dbReference type="NCBI Taxonomy" id="2849642"/>
    <lineage>
        <taxon>Bacteria</taxon>
        <taxon>Pseudomonadati</taxon>
        <taxon>Campylobacterota</taxon>
        <taxon>Epsilonproteobacteria</taxon>
        <taxon>Campylobacterales</taxon>
        <taxon>Helicobacteraceae</taxon>
        <taxon>Helicobacter</taxon>
    </lineage>
</organism>
<gene>
    <name evidence="5" type="ORF">NHP190012_14570</name>
</gene>
<dbReference type="EMBL" id="AP024819">
    <property type="protein sequence ID" value="BCZ19815.1"/>
    <property type="molecule type" value="Genomic_DNA"/>
</dbReference>
<comment type="catalytic activity">
    <reaction evidence="1">
        <text>a beta-lactam + H2O = a substituted beta-amino acid</text>
        <dbReference type="Rhea" id="RHEA:20401"/>
        <dbReference type="ChEBI" id="CHEBI:15377"/>
        <dbReference type="ChEBI" id="CHEBI:35627"/>
        <dbReference type="ChEBI" id="CHEBI:140347"/>
        <dbReference type="EC" id="3.5.2.6"/>
    </reaction>
</comment>
<keyword evidence="4" id="KW-0046">Antibiotic resistance</keyword>